<dbReference type="PANTHER" id="PTHR11439:SF484">
    <property type="entry name" value="REVERSE TRANSCRIPTASE TY1_COPIA-TYPE DOMAIN-CONTAINING PROTEIN"/>
    <property type="match status" value="1"/>
</dbReference>
<evidence type="ECO:0000313" key="2">
    <source>
        <dbReference type="RefSeq" id="XP_071932171.1"/>
    </source>
</evidence>
<keyword evidence="1" id="KW-1185">Reference proteome</keyword>
<sequence>MHFSMEIWKKRYLKSAGKGLLYPNHGHTDIEGYSDADWAGSASDRRSTTGYCVFVGDNLVSWKSKKQTVVSRSSAESEYRAMAHTVCLRDCSRAFVDSTSGLYMNLELGRLT</sequence>
<dbReference type="Proteomes" id="UP001652660">
    <property type="component" value="Chromosome 2c"/>
</dbReference>
<dbReference type="GeneID" id="140035370"/>
<dbReference type="PANTHER" id="PTHR11439">
    <property type="entry name" value="GAG-POL-RELATED RETROTRANSPOSON"/>
    <property type="match status" value="1"/>
</dbReference>
<evidence type="ECO:0000313" key="1">
    <source>
        <dbReference type="Proteomes" id="UP001652660"/>
    </source>
</evidence>
<reference evidence="2" key="1">
    <citation type="submission" date="2025-08" db="UniProtKB">
        <authorList>
            <consortium name="RefSeq"/>
        </authorList>
    </citation>
    <scope>IDENTIFICATION</scope>
    <source>
        <tissue evidence="2">Leaves</tissue>
    </source>
</reference>
<dbReference type="CDD" id="cd09272">
    <property type="entry name" value="RNase_HI_RT_Ty1"/>
    <property type="match status" value="1"/>
</dbReference>
<gene>
    <name evidence="2" type="primary">LOC140035370</name>
</gene>
<name>A0ABM4WK59_COFAR</name>
<dbReference type="RefSeq" id="XP_071932171.1">
    <property type="nucleotide sequence ID" value="XM_072076070.1"/>
</dbReference>
<organism evidence="1 2">
    <name type="scientific">Coffea arabica</name>
    <name type="common">Arabian coffee</name>
    <dbReference type="NCBI Taxonomy" id="13443"/>
    <lineage>
        <taxon>Eukaryota</taxon>
        <taxon>Viridiplantae</taxon>
        <taxon>Streptophyta</taxon>
        <taxon>Embryophyta</taxon>
        <taxon>Tracheophyta</taxon>
        <taxon>Spermatophyta</taxon>
        <taxon>Magnoliopsida</taxon>
        <taxon>eudicotyledons</taxon>
        <taxon>Gunneridae</taxon>
        <taxon>Pentapetalae</taxon>
        <taxon>asterids</taxon>
        <taxon>lamiids</taxon>
        <taxon>Gentianales</taxon>
        <taxon>Rubiaceae</taxon>
        <taxon>Ixoroideae</taxon>
        <taxon>Gardenieae complex</taxon>
        <taxon>Bertiereae - Coffeeae clade</taxon>
        <taxon>Coffeeae</taxon>
        <taxon>Coffea</taxon>
    </lineage>
</organism>
<accession>A0ABM4WK59</accession>
<proteinExistence type="predicted"/>
<protein>
    <submittedName>
        <fullName evidence="2">Uncharacterized mitochondrial protein AtMg00810-like isoform X1</fullName>
    </submittedName>
</protein>